<comment type="catalytic activity">
    <reaction evidence="1">
        <text>Hydrolysis of terminal non-reducing N-acetyl-D-hexosamine residues in N-acetyl-beta-D-hexosaminides.</text>
        <dbReference type="EC" id="3.2.1.52"/>
    </reaction>
</comment>
<evidence type="ECO:0000256" key="2">
    <source>
        <dbReference type="ARBA" id="ARBA00006285"/>
    </source>
</evidence>
<evidence type="ECO:0000256" key="1">
    <source>
        <dbReference type="ARBA" id="ARBA00001231"/>
    </source>
</evidence>
<dbReference type="EMBL" id="DVHI01000037">
    <property type="protein sequence ID" value="HIR62471.1"/>
    <property type="molecule type" value="Genomic_DNA"/>
</dbReference>
<dbReference type="EC" id="3.2.1.52" evidence="3"/>
<accession>A0A9D1E0P7</accession>
<protein>
    <recommendedName>
        <fullName evidence="3">beta-N-acetylhexosaminidase</fullName>
        <ecNumber evidence="3">3.2.1.52</ecNumber>
    </recommendedName>
</protein>
<dbReference type="PANTHER" id="PTHR22600">
    <property type="entry name" value="BETA-HEXOSAMINIDASE"/>
    <property type="match status" value="1"/>
</dbReference>
<reference evidence="9" key="2">
    <citation type="journal article" date="2021" name="PeerJ">
        <title>Extensive microbial diversity within the chicken gut microbiome revealed by metagenomics and culture.</title>
        <authorList>
            <person name="Gilroy R."/>
            <person name="Ravi A."/>
            <person name="Getino M."/>
            <person name="Pursley I."/>
            <person name="Horton D.L."/>
            <person name="Alikhan N.F."/>
            <person name="Baker D."/>
            <person name="Gharbi K."/>
            <person name="Hall N."/>
            <person name="Watson M."/>
            <person name="Adriaenssens E.M."/>
            <person name="Foster-Nyarko E."/>
            <person name="Jarju S."/>
            <person name="Secka A."/>
            <person name="Antonio M."/>
            <person name="Oren A."/>
            <person name="Chaudhuri R.R."/>
            <person name="La Ragione R."/>
            <person name="Hildebrand F."/>
            <person name="Pallen M.J."/>
        </authorList>
    </citation>
    <scope>NUCLEOTIDE SEQUENCE</scope>
    <source>
        <strain evidence="9">ChiHjej13B12-12457</strain>
    </source>
</reference>
<reference evidence="9" key="1">
    <citation type="submission" date="2020-10" db="EMBL/GenBank/DDBJ databases">
        <authorList>
            <person name="Gilroy R."/>
        </authorList>
    </citation>
    <scope>NUCLEOTIDE SEQUENCE</scope>
    <source>
        <strain evidence="9">ChiHjej13B12-12457</strain>
    </source>
</reference>
<dbReference type="Pfam" id="PF02838">
    <property type="entry name" value="Glyco_hydro_20b"/>
    <property type="match status" value="1"/>
</dbReference>
<evidence type="ECO:0000313" key="10">
    <source>
        <dbReference type="Proteomes" id="UP000886744"/>
    </source>
</evidence>
<dbReference type="CDD" id="cd06563">
    <property type="entry name" value="GH20_chitobiase-like"/>
    <property type="match status" value="1"/>
</dbReference>
<evidence type="ECO:0000256" key="5">
    <source>
        <dbReference type="ARBA" id="ARBA00023295"/>
    </source>
</evidence>
<dbReference type="PANTHER" id="PTHR22600:SF57">
    <property type="entry name" value="BETA-N-ACETYLHEXOSAMINIDASE"/>
    <property type="match status" value="1"/>
</dbReference>
<dbReference type="GO" id="GO:0004563">
    <property type="term" value="F:beta-N-acetylhexosaminidase activity"/>
    <property type="evidence" value="ECO:0007669"/>
    <property type="project" value="UniProtKB-EC"/>
</dbReference>
<feature type="active site" description="Proton donor" evidence="6">
    <location>
        <position position="329"/>
    </location>
</feature>
<sequence>MKKTITTMLLALTAAVTVLGARTYSCIVPRPLSIEPGEGQLLLEKGTSLYASPGLDFETAFLRERLGSVLAFDIPLVKTPSEGGISLVLTEEYGPEAYSLRVDADGVRIEASAPAGIFYGVQTLLQMLPPAVYGDTSLELTRCALDAVTVDDSPRYGYRGTMLDVSRTFYDTDHVLRLIDWMAAHKLNRFHWHLADDNGWRIEIRKYPELTEKGAWRGDAEVSPAAYGQGHGRYGGYYTQKEIRQVVKYAADRHIEIIPEIDLPGHSRSLVGVFPEMACPVDVPYISANGETDNVLCVAREENYRMLRDIFKEIAALFPSEYIHIGGDEVDHTPWNNCPHCQALAREQGLEGPQEIHSHFVYRLEDIIHGLGKKMAGWDEIVISDARYDTSSMVYAWRSVRSGRMSVDKGYRTVVQIGEYCYLDMKQSRAERGHSWAGIVPLSKTYSLEPDEILVGAPADSALIVGVQAGLWGELLAWPPRLMEYQLFPRLCALAEVGWSSRDSRDFADFERRLYGEHFSRLYNMGIAFRVAPPEVVYDSLSGSLRVRPPHPSAVVRYAVDGAPTAASPVCRGEVVTDAPERMRFATFFGDGLSSIAVGASNIDLYHYIDPEMTVESNFPLLEGNLESLARRDGTGYSDRVLQEGDVLTYRMASPVECSRITVSSGAPSSGMFYVTDAYVEYETENGTVVRAGDLYHGELSFEPSAPVTQVRIVMTDSNDGYTAVFHGLRIEK</sequence>
<keyword evidence="4" id="KW-0378">Hydrolase</keyword>
<proteinExistence type="inferred from homology"/>
<feature type="domain" description="Beta-hexosaminidase bacterial type N-terminal" evidence="8">
    <location>
        <begin position="27"/>
        <end position="152"/>
    </location>
</feature>
<dbReference type="SUPFAM" id="SSF51445">
    <property type="entry name" value="(Trans)glycosidases"/>
    <property type="match status" value="1"/>
</dbReference>
<dbReference type="GO" id="GO:0016020">
    <property type="term" value="C:membrane"/>
    <property type="evidence" value="ECO:0007669"/>
    <property type="project" value="TreeGrafter"/>
</dbReference>
<feature type="domain" description="Glycoside hydrolase family 20 catalytic" evidence="7">
    <location>
        <begin position="156"/>
        <end position="501"/>
    </location>
</feature>
<dbReference type="InterPro" id="IPR015883">
    <property type="entry name" value="Glyco_hydro_20_cat"/>
</dbReference>
<comment type="similarity">
    <text evidence="2">Belongs to the glycosyl hydrolase 20 family.</text>
</comment>
<dbReference type="InterPro" id="IPR025705">
    <property type="entry name" value="Beta_hexosaminidase_sua/sub"/>
</dbReference>
<dbReference type="GO" id="GO:0005975">
    <property type="term" value="P:carbohydrate metabolic process"/>
    <property type="evidence" value="ECO:0007669"/>
    <property type="project" value="InterPro"/>
</dbReference>
<organism evidence="9 10">
    <name type="scientific">Candidatus Coprenecus avistercoris</name>
    <dbReference type="NCBI Taxonomy" id="2840730"/>
    <lineage>
        <taxon>Bacteria</taxon>
        <taxon>Pseudomonadati</taxon>
        <taxon>Bacteroidota</taxon>
        <taxon>Bacteroidia</taxon>
        <taxon>Bacteroidales</taxon>
        <taxon>Rikenellaceae</taxon>
        <taxon>Rikenellaceae incertae sedis</taxon>
        <taxon>Candidatus Coprenecus</taxon>
    </lineage>
</organism>
<dbReference type="AlphaFoldDB" id="A0A9D1E0P7"/>
<dbReference type="InterPro" id="IPR015882">
    <property type="entry name" value="HEX_bac_N"/>
</dbReference>
<evidence type="ECO:0000256" key="6">
    <source>
        <dbReference type="PIRSR" id="PIRSR625705-1"/>
    </source>
</evidence>
<dbReference type="PRINTS" id="PR00738">
    <property type="entry name" value="GLHYDRLASE20"/>
</dbReference>
<dbReference type="GO" id="GO:0030203">
    <property type="term" value="P:glycosaminoglycan metabolic process"/>
    <property type="evidence" value="ECO:0007669"/>
    <property type="project" value="TreeGrafter"/>
</dbReference>
<evidence type="ECO:0000259" key="7">
    <source>
        <dbReference type="Pfam" id="PF00728"/>
    </source>
</evidence>
<dbReference type="Proteomes" id="UP000886744">
    <property type="component" value="Unassembled WGS sequence"/>
</dbReference>
<evidence type="ECO:0000256" key="4">
    <source>
        <dbReference type="ARBA" id="ARBA00022801"/>
    </source>
</evidence>
<keyword evidence="5" id="KW-0326">Glycosidase</keyword>
<dbReference type="Gene3D" id="3.20.20.80">
    <property type="entry name" value="Glycosidases"/>
    <property type="match status" value="1"/>
</dbReference>
<gene>
    <name evidence="9" type="ORF">IAC94_02970</name>
</gene>
<evidence type="ECO:0000313" key="9">
    <source>
        <dbReference type="EMBL" id="HIR62471.1"/>
    </source>
</evidence>
<name>A0A9D1E0P7_9BACT</name>
<evidence type="ECO:0000256" key="3">
    <source>
        <dbReference type="ARBA" id="ARBA00012663"/>
    </source>
</evidence>
<dbReference type="Gene3D" id="3.30.379.10">
    <property type="entry name" value="Chitobiase/beta-hexosaminidase domain 2-like"/>
    <property type="match status" value="1"/>
</dbReference>
<comment type="caution">
    <text evidence="9">The sequence shown here is derived from an EMBL/GenBank/DDBJ whole genome shotgun (WGS) entry which is preliminary data.</text>
</comment>
<dbReference type="InterPro" id="IPR017853">
    <property type="entry name" value="GH"/>
</dbReference>
<evidence type="ECO:0000259" key="8">
    <source>
        <dbReference type="Pfam" id="PF02838"/>
    </source>
</evidence>
<dbReference type="InterPro" id="IPR029018">
    <property type="entry name" value="Hex-like_dom2"/>
</dbReference>
<dbReference type="SUPFAM" id="SSF55545">
    <property type="entry name" value="beta-N-acetylhexosaminidase-like domain"/>
    <property type="match status" value="1"/>
</dbReference>
<dbReference type="Pfam" id="PF00728">
    <property type="entry name" value="Glyco_hydro_20"/>
    <property type="match status" value="1"/>
</dbReference>